<proteinExistence type="predicted"/>
<dbReference type="EMBL" id="MT630973">
    <property type="protein sequence ID" value="QNO44444.1"/>
    <property type="molecule type" value="Genomic_DNA"/>
</dbReference>
<organism evidence="1">
    <name type="scientific">Candidatus Methanogaster sp. ANME-2c ERB4</name>
    <dbReference type="NCBI Taxonomy" id="2759911"/>
    <lineage>
        <taxon>Archaea</taxon>
        <taxon>Methanobacteriati</taxon>
        <taxon>Methanobacteriota</taxon>
        <taxon>Stenosarchaea group</taxon>
        <taxon>Methanomicrobia</taxon>
        <taxon>Methanosarcinales</taxon>
        <taxon>ANME-2 cluster</taxon>
        <taxon>Candidatus Methanogasteraceae</taxon>
        <taxon>Candidatus Methanogaster</taxon>
    </lineage>
</organism>
<name>A0A7G9Y8W0_9EURY</name>
<accession>A0A7G9Y8W0</accession>
<protein>
    <submittedName>
        <fullName evidence="1">Uncharacterized protein</fullName>
    </submittedName>
</protein>
<reference evidence="1" key="1">
    <citation type="submission" date="2020-06" db="EMBL/GenBank/DDBJ databases">
        <title>Unique genomic features of the anaerobic methanotrophic archaea.</title>
        <authorList>
            <person name="Chadwick G.L."/>
            <person name="Skennerton C.T."/>
            <person name="Laso-Perez R."/>
            <person name="Leu A.O."/>
            <person name="Speth D.R."/>
            <person name="Yu H."/>
            <person name="Morgan-Lang C."/>
            <person name="Hatzenpichler R."/>
            <person name="Goudeau D."/>
            <person name="Malmstrom R."/>
            <person name="Brazelton W.J."/>
            <person name="Woyke T."/>
            <person name="Hallam S.J."/>
            <person name="Tyson G.W."/>
            <person name="Wegener G."/>
            <person name="Boetius A."/>
            <person name="Orphan V."/>
        </authorList>
    </citation>
    <scope>NUCLEOTIDE SEQUENCE</scope>
</reference>
<evidence type="ECO:0000313" key="1">
    <source>
        <dbReference type="EMBL" id="QNO44444.1"/>
    </source>
</evidence>
<gene>
    <name evidence="1" type="ORF">OHDJCCFA_00001</name>
</gene>
<sequence>MHNCLNVLKQVVSITAYMLKSAICKGIRDSMYAGSDFIHNQSIFEFYNRVKHYNEDRELELRRCLGLV</sequence>
<dbReference type="AlphaFoldDB" id="A0A7G9Y8W0"/>